<dbReference type="GO" id="GO:0030288">
    <property type="term" value="C:outer membrane-bounded periplasmic space"/>
    <property type="evidence" value="ECO:0007669"/>
    <property type="project" value="TreeGrafter"/>
</dbReference>
<dbReference type="PROSITE" id="PS51257">
    <property type="entry name" value="PROKAR_LIPOPROTEIN"/>
    <property type="match status" value="1"/>
</dbReference>
<dbReference type="PROSITE" id="PS50983">
    <property type="entry name" value="FE_B12_PBP"/>
    <property type="match status" value="1"/>
</dbReference>
<dbReference type="SUPFAM" id="SSF53807">
    <property type="entry name" value="Helical backbone' metal receptor"/>
    <property type="match status" value="1"/>
</dbReference>
<feature type="chain" id="PRO_5039577252" evidence="5">
    <location>
        <begin position="21"/>
        <end position="339"/>
    </location>
</feature>
<dbReference type="InterPro" id="IPR051313">
    <property type="entry name" value="Bact_iron-sidero_bind"/>
</dbReference>
<dbReference type="AlphaFoldDB" id="A0A7W9MTA8"/>
<accession>A0A7W9MTA8</accession>
<organism evidence="7 8">
    <name type="scientific">Kribbella italica</name>
    <dbReference type="NCBI Taxonomy" id="1540520"/>
    <lineage>
        <taxon>Bacteria</taxon>
        <taxon>Bacillati</taxon>
        <taxon>Actinomycetota</taxon>
        <taxon>Actinomycetes</taxon>
        <taxon>Propionibacteriales</taxon>
        <taxon>Kribbellaceae</taxon>
        <taxon>Kribbella</taxon>
    </lineage>
</organism>
<feature type="signal peptide" evidence="5">
    <location>
        <begin position="1"/>
        <end position="20"/>
    </location>
</feature>
<evidence type="ECO:0000256" key="2">
    <source>
        <dbReference type="ARBA" id="ARBA00008814"/>
    </source>
</evidence>
<evidence type="ECO:0000256" key="5">
    <source>
        <dbReference type="SAM" id="SignalP"/>
    </source>
</evidence>
<dbReference type="Gene3D" id="3.40.50.1980">
    <property type="entry name" value="Nitrogenase molybdenum iron protein domain"/>
    <property type="match status" value="2"/>
</dbReference>
<dbReference type="Proteomes" id="UP000549971">
    <property type="component" value="Unassembled WGS sequence"/>
</dbReference>
<name>A0A7W9MTA8_9ACTN</name>
<dbReference type="CDD" id="cd01146">
    <property type="entry name" value="FhuD"/>
    <property type="match status" value="1"/>
</dbReference>
<keyword evidence="8" id="KW-1185">Reference proteome</keyword>
<comment type="caution">
    <text evidence="7">The sequence shown here is derived from an EMBL/GenBank/DDBJ whole genome shotgun (WGS) entry which is preliminary data.</text>
</comment>
<keyword evidence="3" id="KW-0813">Transport</keyword>
<comment type="similarity">
    <text evidence="2">Belongs to the bacterial solute-binding protein 8 family.</text>
</comment>
<comment type="subcellular location">
    <subcellularLocation>
        <location evidence="1">Cell envelope</location>
    </subcellularLocation>
</comment>
<evidence type="ECO:0000313" key="8">
    <source>
        <dbReference type="Proteomes" id="UP000549971"/>
    </source>
</evidence>
<evidence type="ECO:0000256" key="1">
    <source>
        <dbReference type="ARBA" id="ARBA00004196"/>
    </source>
</evidence>
<dbReference type="PANTHER" id="PTHR30532">
    <property type="entry name" value="IRON III DICITRATE-BINDING PERIPLASMIC PROTEIN"/>
    <property type="match status" value="1"/>
</dbReference>
<evidence type="ECO:0000313" key="7">
    <source>
        <dbReference type="EMBL" id="MBB5834930.1"/>
    </source>
</evidence>
<dbReference type="InterPro" id="IPR002491">
    <property type="entry name" value="ABC_transptr_periplasmic_BD"/>
</dbReference>
<proteinExistence type="inferred from homology"/>
<keyword evidence="4 5" id="KW-0732">Signal</keyword>
<reference evidence="7 8" key="1">
    <citation type="submission" date="2020-08" db="EMBL/GenBank/DDBJ databases">
        <title>Sequencing the genomes of 1000 actinobacteria strains.</title>
        <authorList>
            <person name="Klenk H.-P."/>
        </authorList>
    </citation>
    <scope>NUCLEOTIDE SEQUENCE [LARGE SCALE GENOMIC DNA]</scope>
    <source>
        <strain evidence="7 8">DSM 28967</strain>
    </source>
</reference>
<evidence type="ECO:0000256" key="4">
    <source>
        <dbReference type="ARBA" id="ARBA00022729"/>
    </source>
</evidence>
<evidence type="ECO:0000259" key="6">
    <source>
        <dbReference type="PROSITE" id="PS50983"/>
    </source>
</evidence>
<dbReference type="Pfam" id="PF01497">
    <property type="entry name" value="Peripla_BP_2"/>
    <property type="match status" value="1"/>
</dbReference>
<dbReference type="PANTHER" id="PTHR30532:SF24">
    <property type="entry name" value="FERRIC ENTEROBACTIN-BINDING PERIPLASMIC PROTEIN FEPB"/>
    <property type="match status" value="1"/>
</dbReference>
<evidence type="ECO:0000256" key="3">
    <source>
        <dbReference type="ARBA" id="ARBA00022448"/>
    </source>
</evidence>
<gene>
    <name evidence="7" type="ORF">HDA39_001664</name>
</gene>
<dbReference type="GO" id="GO:1901678">
    <property type="term" value="P:iron coordination entity transport"/>
    <property type="evidence" value="ECO:0007669"/>
    <property type="project" value="UniProtKB-ARBA"/>
</dbReference>
<dbReference type="EMBL" id="JACHMY010000001">
    <property type="protein sequence ID" value="MBB5834930.1"/>
    <property type="molecule type" value="Genomic_DNA"/>
</dbReference>
<protein>
    <submittedName>
        <fullName evidence="7">Iron complex transport system substrate-binding protein</fullName>
    </submittedName>
</protein>
<dbReference type="RefSeq" id="WP_184794635.1">
    <property type="nucleotide sequence ID" value="NZ_JACHMY010000001.1"/>
</dbReference>
<sequence>MRSRVVAVAAALVLALAACGGGGDEENAAAPAGDGFPVTIDHLFGSTEIKAKPERIVAIGGGDMESAIAIGAVPVAGADWFGFTETRSWVNDALGDRPAPKLVASFEPKFEEIAALKPDLILYVNSINDKLQYETFSGIAPTIAAPAGTKNVYGVPWQQQVELIAKATGRTADGAKVIADTEGLVAETAKANPGWAGKTISAGVFSADEFSAWLPSDPRMRLLTSLGFKTNPQIDALDNGDFYVKISQEQLEKLNADVIFLAAADQDGKVDPKVTSNPVYNNLATVKAGHAAYFGGAPVINSNSDSGQFSSAFSIGGPLGIKYITGKIAPVLNKALPAS</sequence>
<feature type="domain" description="Fe/B12 periplasmic-binding" evidence="6">
    <location>
        <begin position="55"/>
        <end position="336"/>
    </location>
</feature>